<evidence type="ECO:0000313" key="2">
    <source>
        <dbReference type="Proteomes" id="UP000215914"/>
    </source>
</evidence>
<dbReference type="AlphaFoldDB" id="A0A251VJ68"/>
<accession>A0A251VJ68</accession>
<evidence type="ECO:0000313" key="1">
    <source>
        <dbReference type="EMBL" id="OTG35698.1"/>
    </source>
</evidence>
<sequence>MKIWLGNINTTSCFKRIYVILTLEVEEYESMNVLMVDLAPQSIDSVRENGIFHLILSPHNYL</sequence>
<gene>
    <name evidence="1" type="ORF">HannXRQ_Chr02g0059511</name>
</gene>
<organism evidence="1 2">
    <name type="scientific">Helianthus annuus</name>
    <name type="common">Common sunflower</name>
    <dbReference type="NCBI Taxonomy" id="4232"/>
    <lineage>
        <taxon>Eukaryota</taxon>
        <taxon>Viridiplantae</taxon>
        <taxon>Streptophyta</taxon>
        <taxon>Embryophyta</taxon>
        <taxon>Tracheophyta</taxon>
        <taxon>Spermatophyta</taxon>
        <taxon>Magnoliopsida</taxon>
        <taxon>eudicotyledons</taxon>
        <taxon>Gunneridae</taxon>
        <taxon>Pentapetalae</taxon>
        <taxon>asterids</taxon>
        <taxon>campanulids</taxon>
        <taxon>Asterales</taxon>
        <taxon>Asteraceae</taxon>
        <taxon>Asteroideae</taxon>
        <taxon>Heliantheae alliance</taxon>
        <taxon>Heliantheae</taxon>
        <taxon>Helianthus</taxon>
    </lineage>
</organism>
<keyword evidence="2" id="KW-1185">Reference proteome</keyword>
<reference evidence="2" key="1">
    <citation type="journal article" date="2017" name="Nature">
        <title>The sunflower genome provides insights into oil metabolism, flowering and Asterid evolution.</title>
        <authorList>
            <person name="Badouin H."/>
            <person name="Gouzy J."/>
            <person name="Grassa C.J."/>
            <person name="Murat F."/>
            <person name="Staton S.E."/>
            <person name="Cottret L."/>
            <person name="Lelandais-Briere C."/>
            <person name="Owens G.L."/>
            <person name="Carrere S."/>
            <person name="Mayjonade B."/>
            <person name="Legrand L."/>
            <person name="Gill N."/>
            <person name="Kane N.C."/>
            <person name="Bowers J.E."/>
            <person name="Hubner S."/>
            <person name="Bellec A."/>
            <person name="Berard A."/>
            <person name="Berges H."/>
            <person name="Blanchet N."/>
            <person name="Boniface M.C."/>
            <person name="Brunel D."/>
            <person name="Catrice O."/>
            <person name="Chaidir N."/>
            <person name="Claudel C."/>
            <person name="Donnadieu C."/>
            <person name="Faraut T."/>
            <person name="Fievet G."/>
            <person name="Helmstetter N."/>
            <person name="King M."/>
            <person name="Knapp S.J."/>
            <person name="Lai Z."/>
            <person name="Le Paslier M.C."/>
            <person name="Lippi Y."/>
            <person name="Lorenzon L."/>
            <person name="Mandel J.R."/>
            <person name="Marage G."/>
            <person name="Marchand G."/>
            <person name="Marquand E."/>
            <person name="Bret-Mestries E."/>
            <person name="Morien E."/>
            <person name="Nambeesan S."/>
            <person name="Nguyen T."/>
            <person name="Pegot-Espagnet P."/>
            <person name="Pouilly N."/>
            <person name="Raftis F."/>
            <person name="Sallet E."/>
            <person name="Schiex T."/>
            <person name="Thomas J."/>
            <person name="Vandecasteele C."/>
            <person name="Vares D."/>
            <person name="Vear F."/>
            <person name="Vautrin S."/>
            <person name="Crespi M."/>
            <person name="Mangin B."/>
            <person name="Burke J.M."/>
            <person name="Salse J."/>
            <person name="Munos S."/>
            <person name="Vincourt P."/>
            <person name="Rieseberg L.H."/>
            <person name="Langlade N.B."/>
        </authorList>
    </citation>
    <scope>NUCLEOTIDE SEQUENCE [LARGE SCALE GENOMIC DNA]</scope>
    <source>
        <strain evidence="2">cv. SF193</strain>
    </source>
</reference>
<protein>
    <submittedName>
        <fullName evidence="1">Uncharacterized protein</fullName>
    </submittedName>
</protein>
<dbReference type="Proteomes" id="UP000215914">
    <property type="component" value="Chromosome 2"/>
</dbReference>
<dbReference type="InParanoid" id="A0A251VJ68"/>
<dbReference type="EMBL" id="CM007891">
    <property type="protein sequence ID" value="OTG35698.1"/>
    <property type="molecule type" value="Genomic_DNA"/>
</dbReference>
<name>A0A251VJ68_HELAN</name>
<proteinExistence type="predicted"/>